<name>A0A0F9CNY8_9ZZZZ</name>
<protein>
    <submittedName>
        <fullName evidence="1">Uncharacterized protein</fullName>
    </submittedName>
</protein>
<dbReference type="EMBL" id="LAZR01032443">
    <property type="protein sequence ID" value="KKL50874.1"/>
    <property type="molecule type" value="Genomic_DNA"/>
</dbReference>
<reference evidence="1" key="1">
    <citation type="journal article" date="2015" name="Nature">
        <title>Complex archaea that bridge the gap between prokaryotes and eukaryotes.</title>
        <authorList>
            <person name="Spang A."/>
            <person name="Saw J.H."/>
            <person name="Jorgensen S.L."/>
            <person name="Zaremba-Niedzwiedzka K."/>
            <person name="Martijn J."/>
            <person name="Lind A.E."/>
            <person name="van Eijk R."/>
            <person name="Schleper C."/>
            <person name="Guy L."/>
            <person name="Ettema T.J."/>
        </authorList>
    </citation>
    <scope>NUCLEOTIDE SEQUENCE</scope>
</reference>
<dbReference type="AlphaFoldDB" id="A0A0F9CNY8"/>
<accession>A0A0F9CNY8</accession>
<gene>
    <name evidence="1" type="ORF">LCGC14_2301130</name>
</gene>
<proteinExistence type="predicted"/>
<evidence type="ECO:0000313" key="1">
    <source>
        <dbReference type="EMBL" id="KKL50874.1"/>
    </source>
</evidence>
<comment type="caution">
    <text evidence="1">The sequence shown here is derived from an EMBL/GenBank/DDBJ whole genome shotgun (WGS) entry which is preliminary data.</text>
</comment>
<organism evidence="1">
    <name type="scientific">marine sediment metagenome</name>
    <dbReference type="NCBI Taxonomy" id="412755"/>
    <lineage>
        <taxon>unclassified sequences</taxon>
        <taxon>metagenomes</taxon>
        <taxon>ecological metagenomes</taxon>
    </lineage>
</organism>
<sequence length="47" mass="5406">MNIIETPMQSVAEFAFDNEEGDPVYFDGAEYWVVLKSGRIESYEEQA</sequence>